<dbReference type="Proteomes" id="UP000681317">
    <property type="component" value="Chromosome"/>
</dbReference>
<dbReference type="PANTHER" id="PTHR42831">
    <property type="entry name" value="FE-S PROTEIN MATURATION AUXILIARY FACTOR YITW"/>
    <property type="match status" value="1"/>
</dbReference>
<dbReference type="InterPro" id="IPR017776">
    <property type="entry name" value="FeS_assembly_SufT_put"/>
</dbReference>
<organism evidence="2 3">
    <name type="scientific">Noviluteimonas caseinilytica</name>
    <dbReference type="NCBI Taxonomy" id="2675101"/>
    <lineage>
        <taxon>Bacteria</taxon>
        <taxon>Pseudomonadati</taxon>
        <taxon>Pseudomonadota</taxon>
        <taxon>Gammaproteobacteria</taxon>
        <taxon>Lysobacterales</taxon>
        <taxon>Lysobacteraceae</taxon>
        <taxon>Noviluteimonas</taxon>
    </lineage>
</organism>
<dbReference type="SUPFAM" id="SSF117916">
    <property type="entry name" value="Fe-S cluster assembly (FSCA) domain-like"/>
    <property type="match status" value="1"/>
</dbReference>
<proteinExistence type="predicted"/>
<keyword evidence="3" id="KW-1185">Reference proteome</keyword>
<dbReference type="InterPro" id="IPR052339">
    <property type="entry name" value="Fe-S_Maturation_MIP18"/>
</dbReference>
<dbReference type="EMBL" id="AP024545">
    <property type="protein sequence ID" value="BCT91513.1"/>
    <property type="molecule type" value="Genomic_DNA"/>
</dbReference>
<name>A0ABM7Q2S2_9GAMM</name>
<sequence length="198" mass="21531">MHGLARNAAHPHVSGMYSRSSEPVRFERDCAVVLVPQGEEVTLPAGSIGYITQALGGSYTVFVEGNLFRVAGKDADAIGKEPPVPLELAAGASDEDVEKLVWKQLRTCFDPEIPINVVDLGLVYEATVKAREDGTREVEVKMTLTAPACGMGDILVDDVRNKLEMIPTVTEADVELVFDPPWNRMMMSEAARLETGML</sequence>
<dbReference type="Pfam" id="PF01883">
    <property type="entry name" value="FeS_assembly_P"/>
    <property type="match status" value="1"/>
</dbReference>
<dbReference type="PANTHER" id="PTHR42831:SF1">
    <property type="entry name" value="FE-S PROTEIN MATURATION AUXILIARY FACTOR YITW"/>
    <property type="match status" value="1"/>
</dbReference>
<evidence type="ECO:0000313" key="3">
    <source>
        <dbReference type="Proteomes" id="UP000681317"/>
    </source>
</evidence>
<protein>
    <submittedName>
        <fullName evidence="2">Fe-S cluster assembly protein SufT</fullName>
    </submittedName>
</protein>
<gene>
    <name evidence="2" type="ORF">LYSCAS_05370</name>
</gene>
<accession>A0ABM7Q2S2</accession>
<reference evidence="2 3" key="1">
    <citation type="submission" date="2021-03" db="EMBL/GenBank/DDBJ databases">
        <title>Complete Genome Sequences of Two Lysobacter Strains Isolated from Sea Water (Lysobacter caseinilyticus) and Soil (Lysobacter helvus) in South Korea.</title>
        <authorList>
            <person name="Watanabe Y."/>
            <person name="Arakawa K."/>
        </authorList>
    </citation>
    <scope>NUCLEOTIDE SEQUENCE [LARGE SCALE GENOMIC DNA]</scope>
    <source>
        <strain evidence="2 3">KVB24</strain>
    </source>
</reference>
<dbReference type="NCBIfam" id="TIGR03406">
    <property type="entry name" value="FeS_long_SufT"/>
    <property type="match status" value="1"/>
</dbReference>
<evidence type="ECO:0000313" key="2">
    <source>
        <dbReference type="EMBL" id="BCT91513.1"/>
    </source>
</evidence>
<dbReference type="InterPro" id="IPR002744">
    <property type="entry name" value="MIP18-like"/>
</dbReference>
<evidence type="ECO:0000259" key="1">
    <source>
        <dbReference type="Pfam" id="PF01883"/>
    </source>
</evidence>
<feature type="domain" description="MIP18 family-like" evidence="1">
    <location>
        <begin position="101"/>
        <end position="174"/>
    </location>
</feature>
<dbReference type="Gene3D" id="3.30.300.130">
    <property type="entry name" value="Fe-S cluster assembly (FSCA)"/>
    <property type="match status" value="1"/>
</dbReference>
<dbReference type="InterPro" id="IPR034904">
    <property type="entry name" value="FSCA_dom_sf"/>
</dbReference>